<dbReference type="InterPro" id="IPR011008">
    <property type="entry name" value="Dimeric_a/b-barrel"/>
</dbReference>
<protein>
    <submittedName>
        <fullName evidence="2">Quinol monooxygenase YgiN</fullName>
    </submittedName>
</protein>
<gene>
    <name evidence="2" type="ORF">SAMN04488125_105139</name>
</gene>
<keyword evidence="2" id="KW-0503">Monooxygenase</keyword>
<dbReference type="PANTHER" id="PTHR33336:SF3">
    <property type="entry name" value="ABM DOMAIN-CONTAINING PROTEIN"/>
    <property type="match status" value="1"/>
</dbReference>
<evidence type="ECO:0000313" key="2">
    <source>
        <dbReference type="EMBL" id="SFK87607.1"/>
    </source>
</evidence>
<dbReference type="STRING" id="414703.SAMN04488125_105139"/>
<proteinExistence type="predicted"/>
<dbReference type="RefSeq" id="WP_091944204.1">
    <property type="nucleotide sequence ID" value="NZ_FOSV01000005.1"/>
</dbReference>
<dbReference type="PANTHER" id="PTHR33336">
    <property type="entry name" value="QUINOL MONOOXYGENASE YGIN-RELATED"/>
    <property type="match status" value="1"/>
</dbReference>
<feature type="domain" description="ABM" evidence="1">
    <location>
        <begin position="3"/>
        <end position="91"/>
    </location>
</feature>
<dbReference type="AlphaFoldDB" id="A0A1I4D5B0"/>
<dbReference type="Proteomes" id="UP000198804">
    <property type="component" value="Unassembled WGS sequence"/>
</dbReference>
<sequence length="95" mass="10781">MPLAIFATITPKPEHLSDAVAAIEAIVAATRAERGCLRFDLHRGVETEQLHLYEIWADQAAFDHHHAQPYTRAVFRHYEAWLARPVELTILQPVA</sequence>
<dbReference type="Gene3D" id="3.30.70.100">
    <property type="match status" value="1"/>
</dbReference>
<keyword evidence="2" id="KW-0560">Oxidoreductase</keyword>
<dbReference type="SUPFAM" id="SSF54909">
    <property type="entry name" value="Dimeric alpha+beta barrel"/>
    <property type="match status" value="1"/>
</dbReference>
<reference evidence="3" key="1">
    <citation type="submission" date="2016-10" db="EMBL/GenBank/DDBJ databases">
        <authorList>
            <person name="Varghese N."/>
            <person name="Submissions S."/>
        </authorList>
    </citation>
    <scope>NUCLEOTIDE SEQUENCE [LARGE SCALE GENOMIC DNA]</scope>
    <source>
        <strain evidence="3">CGMCC 1.6474</strain>
    </source>
</reference>
<dbReference type="InterPro" id="IPR050744">
    <property type="entry name" value="AI-2_Isomerase_LsrG"/>
</dbReference>
<dbReference type="Pfam" id="PF03992">
    <property type="entry name" value="ABM"/>
    <property type="match status" value="1"/>
</dbReference>
<name>A0A1I4D5B0_9HYPH</name>
<dbReference type="EMBL" id="FOSV01000005">
    <property type="protein sequence ID" value="SFK87607.1"/>
    <property type="molecule type" value="Genomic_DNA"/>
</dbReference>
<dbReference type="PROSITE" id="PS51725">
    <property type="entry name" value="ABM"/>
    <property type="match status" value="1"/>
</dbReference>
<accession>A0A1I4D5B0</accession>
<evidence type="ECO:0000259" key="1">
    <source>
        <dbReference type="PROSITE" id="PS51725"/>
    </source>
</evidence>
<evidence type="ECO:0000313" key="3">
    <source>
        <dbReference type="Proteomes" id="UP000198804"/>
    </source>
</evidence>
<organism evidence="2 3">
    <name type="scientific">Methylorubrum salsuginis</name>
    <dbReference type="NCBI Taxonomy" id="414703"/>
    <lineage>
        <taxon>Bacteria</taxon>
        <taxon>Pseudomonadati</taxon>
        <taxon>Pseudomonadota</taxon>
        <taxon>Alphaproteobacteria</taxon>
        <taxon>Hyphomicrobiales</taxon>
        <taxon>Methylobacteriaceae</taxon>
        <taxon>Methylorubrum</taxon>
    </lineage>
</organism>
<dbReference type="InterPro" id="IPR007138">
    <property type="entry name" value="ABM_dom"/>
</dbReference>
<dbReference type="GO" id="GO:0004497">
    <property type="term" value="F:monooxygenase activity"/>
    <property type="evidence" value="ECO:0007669"/>
    <property type="project" value="UniProtKB-KW"/>
</dbReference>
<keyword evidence="3" id="KW-1185">Reference proteome</keyword>